<dbReference type="Gene3D" id="1.20.1250.20">
    <property type="entry name" value="MFS general substrate transporter like domains"/>
    <property type="match status" value="2"/>
</dbReference>
<comment type="similarity">
    <text evidence="3">Belongs to the major facilitator superfamily. FHS transporter (TC 2.A.1.7) family.</text>
</comment>
<dbReference type="InterPro" id="IPR020846">
    <property type="entry name" value="MFS_dom"/>
</dbReference>
<dbReference type="PANTHER" id="PTHR43702">
    <property type="entry name" value="L-FUCOSE-PROTON SYMPORTER"/>
    <property type="match status" value="1"/>
</dbReference>
<evidence type="ECO:0000256" key="4">
    <source>
        <dbReference type="ARBA" id="ARBA00022475"/>
    </source>
</evidence>
<dbReference type="InterPro" id="IPR036259">
    <property type="entry name" value="MFS_trans_sf"/>
</dbReference>
<feature type="transmembrane region" description="Helical" evidence="8">
    <location>
        <begin position="396"/>
        <end position="418"/>
    </location>
</feature>
<evidence type="ECO:0000256" key="3">
    <source>
        <dbReference type="ARBA" id="ARBA00009120"/>
    </source>
</evidence>
<gene>
    <name evidence="10" type="ORF">LX80_00860</name>
</gene>
<keyword evidence="7 8" id="KW-0472">Membrane</keyword>
<keyword evidence="11" id="KW-1185">Reference proteome</keyword>
<feature type="transmembrane region" description="Helical" evidence="8">
    <location>
        <begin position="12"/>
        <end position="31"/>
    </location>
</feature>
<comment type="caution">
    <text evidence="10">The sequence shown here is derived from an EMBL/GenBank/DDBJ whole genome shotgun (WGS) entry which is preliminary data.</text>
</comment>
<feature type="transmembrane region" description="Helical" evidence="8">
    <location>
        <begin position="247"/>
        <end position="272"/>
    </location>
</feature>
<feature type="transmembrane region" description="Helical" evidence="8">
    <location>
        <begin position="151"/>
        <end position="169"/>
    </location>
</feature>
<dbReference type="EMBL" id="QKZV01000002">
    <property type="protein sequence ID" value="PZX64662.1"/>
    <property type="molecule type" value="Genomic_DNA"/>
</dbReference>
<feature type="transmembrane region" description="Helical" evidence="8">
    <location>
        <begin position="371"/>
        <end position="390"/>
    </location>
</feature>
<evidence type="ECO:0000256" key="2">
    <source>
        <dbReference type="ARBA" id="ARBA00004429"/>
    </source>
</evidence>
<dbReference type="Proteomes" id="UP000249720">
    <property type="component" value="Unassembled WGS sequence"/>
</dbReference>
<dbReference type="InterPro" id="IPR050375">
    <property type="entry name" value="MFS_TsgA-like"/>
</dbReference>
<feature type="transmembrane region" description="Helical" evidence="8">
    <location>
        <begin position="313"/>
        <end position="330"/>
    </location>
</feature>
<dbReference type="GO" id="GO:0055056">
    <property type="term" value="F:D-glucose transmembrane transporter activity"/>
    <property type="evidence" value="ECO:0007669"/>
    <property type="project" value="InterPro"/>
</dbReference>
<dbReference type="PANTHER" id="PTHR43702:SF12">
    <property type="entry name" value="N-ACETYL GLUCOSAMINE TRANSPORTER NAGP"/>
    <property type="match status" value="1"/>
</dbReference>
<evidence type="ECO:0000256" key="5">
    <source>
        <dbReference type="ARBA" id="ARBA00022692"/>
    </source>
</evidence>
<dbReference type="InterPro" id="IPR011701">
    <property type="entry name" value="MFS"/>
</dbReference>
<sequence>MDSIVKTKKNNQNAIIIIGILFFIFGFVTWLNGTLIPFLKIICELKTDTQAFLVVTASYMAYFFLAIPSSFILKFTGYKKGMALGLIIMVVGTLLFLPAAANRNFTIFLIGLFSQGAGLALLQTAANPYISILGPIESAAKRISIMGISNKIAGVLSPLILSTLLLSNIENVQIKLSTTINTSDKNNLLTELSNKIRMPYLIMAIVLIILAIVIFFSSLPEINDKETVTQNENKSTTNKSIFKYPHLWMGVLSIFLYVGTEVLAGDAIGIYGNAMGMPLNETRYFTSFTLTGMLIGYLIGIVSIPKLISQQDALKFASILGIFLTIAIYVTHGYLAIFFIAMLGLANSLMWPAIFPLAINKLGEKTKIGSALLIMGIAGGAILPLIFATLKSIPKVGYKLGFFLCLLPAYLVILYYSLKGYKLGMKNYK</sequence>
<evidence type="ECO:0000256" key="6">
    <source>
        <dbReference type="ARBA" id="ARBA00022989"/>
    </source>
</evidence>
<dbReference type="CDD" id="cd17394">
    <property type="entry name" value="MFS_FucP_like"/>
    <property type="match status" value="1"/>
</dbReference>
<dbReference type="Pfam" id="PF07690">
    <property type="entry name" value="MFS_1"/>
    <property type="match status" value="1"/>
</dbReference>
<comment type="function">
    <text evidence="1">Intake of glucose and galactose.</text>
</comment>
<accession>A0A2W7TNC2</accession>
<dbReference type="SUPFAM" id="SSF103473">
    <property type="entry name" value="MFS general substrate transporter"/>
    <property type="match status" value="1"/>
</dbReference>
<feature type="transmembrane region" description="Helical" evidence="8">
    <location>
        <begin position="284"/>
        <end position="304"/>
    </location>
</feature>
<dbReference type="OrthoDB" id="9795150at2"/>
<protein>
    <submittedName>
        <fullName evidence="10">Glucose/galactose transporter</fullName>
    </submittedName>
</protein>
<dbReference type="GO" id="GO:0005886">
    <property type="term" value="C:plasma membrane"/>
    <property type="evidence" value="ECO:0007669"/>
    <property type="project" value="UniProtKB-SubCell"/>
</dbReference>
<evidence type="ECO:0000313" key="11">
    <source>
        <dbReference type="Proteomes" id="UP000249720"/>
    </source>
</evidence>
<dbReference type="RefSeq" id="WP_111293817.1">
    <property type="nucleotide sequence ID" value="NZ_QKZV01000002.1"/>
</dbReference>
<feature type="domain" description="Major facilitator superfamily (MFS) profile" evidence="9">
    <location>
        <begin position="14"/>
        <end position="429"/>
    </location>
</feature>
<dbReference type="NCBIfam" id="TIGR01272">
    <property type="entry name" value="gluP"/>
    <property type="match status" value="1"/>
</dbReference>
<feature type="transmembrane region" description="Helical" evidence="8">
    <location>
        <begin position="336"/>
        <end position="359"/>
    </location>
</feature>
<reference evidence="10 11" key="1">
    <citation type="submission" date="2018-06" db="EMBL/GenBank/DDBJ databases">
        <title>Genomic Encyclopedia of Archaeal and Bacterial Type Strains, Phase II (KMG-II): from individual species to whole genera.</title>
        <authorList>
            <person name="Goeker M."/>
        </authorList>
    </citation>
    <scope>NUCLEOTIDE SEQUENCE [LARGE SCALE GENOMIC DNA]</scope>
    <source>
        <strain evidence="10 11">DSM 23241</strain>
    </source>
</reference>
<comment type="subcellular location">
    <subcellularLocation>
        <location evidence="2">Cell inner membrane</location>
        <topology evidence="2">Multi-pass membrane protein</topology>
    </subcellularLocation>
</comment>
<feature type="transmembrane region" description="Helical" evidence="8">
    <location>
        <begin position="51"/>
        <end position="71"/>
    </location>
</feature>
<evidence type="ECO:0000313" key="10">
    <source>
        <dbReference type="EMBL" id="PZX64662.1"/>
    </source>
</evidence>
<feature type="transmembrane region" description="Helical" evidence="8">
    <location>
        <begin position="107"/>
        <end position="130"/>
    </location>
</feature>
<keyword evidence="6 8" id="KW-1133">Transmembrane helix</keyword>
<keyword evidence="5 8" id="KW-0812">Transmembrane</keyword>
<dbReference type="GO" id="GO:1904659">
    <property type="term" value="P:D-glucose transmembrane transport"/>
    <property type="evidence" value="ECO:0007669"/>
    <property type="project" value="InterPro"/>
</dbReference>
<dbReference type="AlphaFoldDB" id="A0A2W7TNC2"/>
<proteinExistence type="inferred from homology"/>
<name>A0A2W7TNC2_9BACT</name>
<dbReference type="InterPro" id="IPR005964">
    <property type="entry name" value="Glc/Gal_transptr_bac"/>
</dbReference>
<dbReference type="GO" id="GO:0005354">
    <property type="term" value="F:galactose transmembrane transporter activity"/>
    <property type="evidence" value="ECO:0007669"/>
    <property type="project" value="InterPro"/>
</dbReference>
<evidence type="ECO:0000256" key="7">
    <source>
        <dbReference type="ARBA" id="ARBA00023136"/>
    </source>
</evidence>
<dbReference type="PROSITE" id="PS50850">
    <property type="entry name" value="MFS"/>
    <property type="match status" value="1"/>
</dbReference>
<organism evidence="10 11">
    <name type="scientific">Hydrotalea sandarakina</name>
    <dbReference type="NCBI Taxonomy" id="1004304"/>
    <lineage>
        <taxon>Bacteria</taxon>
        <taxon>Pseudomonadati</taxon>
        <taxon>Bacteroidota</taxon>
        <taxon>Chitinophagia</taxon>
        <taxon>Chitinophagales</taxon>
        <taxon>Chitinophagaceae</taxon>
        <taxon>Hydrotalea</taxon>
    </lineage>
</organism>
<keyword evidence="4" id="KW-1003">Cell membrane</keyword>
<feature type="transmembrane region" description="Helical" evidence="8">
    <location>
        <begin position="83"/>
        <end position="101"/>
    </location>
</feature>
<evidence type="ECO:0000256" key="8">
    <source>
        <dbReference type="SAM" id="Phobius"/>
    </source>
</evidence>
<evidence type="ECO:0000256" key="1">
    <source>
        <dbReference type="ARBA" id="ARBA00003321"/>
    </source>
</evidence>
<feature type="transmembrane region" description="Helical" evidence="8">
    <location>
        <begin position="198"/>
        <end position="216"/>
    </location>
</feature>
<evidence type="ECO:0000259" key="9">
    <source>
        <dbReference type="PROSITE" id="PS50850"/>
    </source>
</evidence>